<dbReference type="AlphaFoldDB" id="A0A1L9USE9"/>
<reference evidence="3" key="1">
    <citation type="journal article" date="2017" name="Genome Biol.">
        <title>Comparative genomics reveals high biological diversity and specific adaptations in the industrially and medically important fungal genus Aspergillus.</title>
        <authorList>
            <person name="de Vries R.P."/>
            <person name="Riley R."/>
            <person name="Wiebenga A."/>
            <person name="Aguilar-Osorio G."/>
            <person name="Amillis S."/>
            <person name="Uchima C.A."/>
            <person name="Anderluh G."/>
            <person name="Asadollahi M."/>
            <person name="Askin M."/>
            <person name="Barry K."/>
            <person name="Battaglia E."/>
            <person name="Bayram O."/>
            <person name="Benocci T."/>
            <person name="Braus-Stromeyer S.A."/>
            <person name="Caldana C."/>
            <person name="Canovas D."/>
            <person name="Cerqueira G.C."/>
            <person name="Chen F."/>
            <person name="Chen W."/>
            <person name="Choi C."/>
            <person name="Clum A."/>
            <person name="Dos Santos R.A."/>
            <person name="Damasio A.R."/>
            <person name="Diallinas G."/>
            <person name="Emri T."/>
            <person name="Fekete E."/>
            <person name="Flipphi M."/>
            <person name="Freyberg S."/>
            <person name="Gallo A."/>
            <person name="Gournas C."/>
            <person name="Habgood R."/>
            <person name="Hainaut M."/>
            <person name="Harispe M.L."/>
            <person name="Henrissat B."/>
            <person name="Hilden K.S."/>
            <person name="Hope R."/>
            <person name="Hossain A."/>
            <person name="Karabika E."/>
            <person name="Karaffa L."/>
            <person name="Karanyi Z."/>
            <person name="Krasevec N."/>
            <person name="Kuo A."/>
            <person name="Kusch H."/>
            <person name="LaButti K."/>
            <person name="Lagendijk E.L."/>
            <person name="Lapidus A."/>
            <person name="Levasseur A."/>
            <person name="Lindquist E."/>
            <person name="Lipzen A."/>
            <person name="Logrieco A.F."/>
            <person name="MacCabe A."/>
            <person name="Maekelae M.R."/>
            <person name="Malavazi I."/>
            <person name="Melin P."/>
            <person name="Meyer V."/>
            <person name="Mielnichuk N."/>
            <person name="Miskei M."/>
            <person name="Molnar A.P."/>
            <person name="Mule G."/>
            <person name="Ngan C.Y."/>
            <person name="Orejas M."/>
            <person name="Orosz E."/>
            <person name="Ouedraogo J.P."/>
            <person name="Overkamp K.M."/>
            <person name="Park H.-S."/>
            <person name="Perrone G."/>
            <person name="Piumi F."/>
            <person name="Punt P.J."/>
            <person name="Ram A.F."/>
            <person name="Ramon A."/>
            <person name="Rauscher S."/>
            <person name="Record E."/>
            <person name="Riano-Pachon D.M."/>
            <person name="Robert V."/>
            <person name="Roehrig J."/>
            <person name="Ruller R."/>
            <person name="Salamov A."/>
            <person name="Salih N.S."/>
            <person name="Samson R.A."/>
            <person name="Sandor E."/>
            <person name="Sanguinetti M."/>
            <person name="Schuetze T."/>
            <person name="Sepcic K."/>
            <person name="Shelest E."/>
            <person name="Sherlock G."/>
            <person name="Sophianopoulou V."/>
            <person name="Squina F.M."/>
            <person name="Sun H."/>
            <person name="Susca A."/>
            <person name="Todd R.B."/>
            <person name="Tsang A."/>
            <person name="Unkles S.E."/>
            <person name="van de Wiele N."/>
            <person name="van Rossen-Uffink D."/>
            <person name="Oliveira J.V."/>
            <person name="Vesth T.C."/>
            <person name="Visser J."/>
            <person name="Yu J.-H."/>
            <person name="Zhou M."/>
            <person name="Andersen M.R."/>
            <person name="Archer D.B."/>
            <person name="Baker S.E."/>
            <person name="Benoit I."/>
            <person name="Brakhage A.A."/>
            <person name="Braus G.H."/>
            <person name="Fischer R."/>
            <person name="Frisvad J.C."/>
            <person name="Goldman G.H."/>
            <person name="Houbraken J."/>
            <person name="Oakley B."/>
            <person name="Pocsi I."/>
            <person name="Scazzocchio C."/>
            <person name="Seiboth B."/>
            <person name="vanKuyk P.A."/>
            <person name="Wortman J."/>
            <person name="Dyer P.S."/>
            <person name="Grigoriev I.V."/>
        </authorList>
    </citation>
    <scope>NUCLEOTIDE SEQUENCE [LARGE SCALE GENOMIC DNA]</scope>
    <source>
        <strain evidence="3">CBS 101740 / IMI 381727 / IBT 21946</strain>
    </source>
</reference>
<accession>A0A1L9USE9</accession>
<dbReference type="VEuPathDB" id="FungiDB:ASPBRDRAFT_457454"/>
<sequence length="329" mass="37712">MGVLNNDRIMGLTQGRPFLIPYSIEKTCGKKQPEISGSISSLYVFQMTSSNTLLDQIIETLYDQNLDSGQSLDIHTIISKRDDLHFQIAQWADSLADCTALLPSEELLKQSALPDTRYAVQILLCIQYHRLKLTINFPLIMKLPELNSTESIGKRAGEYIQHVRPQVLQNDWVAVQEVRYLISHISTLPGFIDMFASWYTCNYTIFTVILHCLALFLVRQHYPRSSEPDSPQIRQEIKACLLNMRNNRRGIIVSQKADYCIQRLLVVLDALDKESQKDSSNPLDTLTTDFIFQHIKLPTEDFLKQCSRHEESEQARLFLGIFSSIPLCE</sequence>
<proteinExistence type="predicted"/>
<protein>
    <recommendedName>
        <fullName evidence="4">Transcription factor domain-containing protein</fullName>
    </recommendedName>
</protein>
<keyword evidence="1" id="KW-1133">Transmembrane helix</keyword>
<organism evidence="2 3">
    <name type="scientific">Aspergillus brasiliensis (strain CBS 101740 / IMI 381727 / IBT 21946)</name>
    <dbReference type="NCBI Taxonomy" id="767769"/>
    <lineage>
        <taxon>Eukaryota</taxon>
        <taxon>Fungi</taxon>
        <taxon>Dikarya</taxon>
        <taxon>Ascomycota</taxon>
        <taxon>Pezizomycotina</taxon>
        <taxon>Eurotiomycetes</taxon>
        <taxon>Eurotiomycetidae</taxon>
        <taxon>Eurotiales</taxon>
        <taxon>Aspergillaceae</taxon>
        <taxon>Aspergillus</taxon>
        <taxon>Aspergillus subgen. Circumdati</taxon>
    </lineage>
</organism>
<name>A0A1L9USE9_ASPBC</name>
<evidence type="ECO:0000256" key="1">
    <source>
        <dbReference type="SAM" id="Phobius"/>
    </source>
</evidence>
<evidence type="ECO:0000313" key="3">
    <source>
        <dbReference type="Proteomes" id="UP000184499"/>
    </source>
</evidence>
<dbReference type="CDD" id="cd12148">
    <property type="entry name" value="fungal_TF_MHR"/>
    <property type="match status" value="1"/>
</dbReference>
<feature type="transmembrane region" description="Helical" evidence="1">
    <location>
        <begin position="196"/>
        <end position="218"/>
    </location>
</feature>
<keyword evidence="3" id="KW-1185">Reference proteome</keyword>
<dbReference type="GeneID" id="93577968"/>
<evidence type="ECO:0000313" key="2">
    <source>
        <dbReference type="EMBL" id="OJJ74658.1"/>
    </source>
</evidence>
<keyword evidence="1" id="KW-0812">Transmembrane</keyword>
<dbReference type="OrthoDB" id="3364175at2759"/>
<dbReference type="Proteomes" id="UP000184499">
    <property type="component" value="Unassembled WGS sequence"/>
</dbReference>
<dbReference type="EMBL" id="KV878681">
    <property type="protein sequence ID" value="OJJ74658.1"/>
    <property type="molecule type" value="Genomic_DNA"/>
</dbReference>
<gene>
    <name evidence="2" type="ORF">ASPBRDRAFT_457454</name>
</gene>
<keyword evidence="1" id="KW-0472">Membrane</keyword>
<dbReference type="RefSeq" id="XP_067481906.1">
    <property type="nucleotide sequence ID" value="XM_067625480.1"/>
</dbReference>
<evidence type="ECO:0008006" key="4">
    <source>
        <dbReference type="Google" id="ProtNLM"/>
    </source>
</evidence>